<dbReference type="Proteomes" id="UP001202717">
    <property type="component" value="Chromosome"/>
</dbReference>
<name>A0ABY7S2S0_9FLAO</name>
<gene>
    <name evidence="2" type="ORF">MUN68_008775</name>
</gene>
<protein>
    <recommendedName>
        <fullName evidence="4">ABC-type transport auxiliary lipoprotein component domain-containing protein</fullName>
    </recommendedName>
</protein>
<sequence length="193" mass="22694">MRNLLLILIILISSCASYDSNYSYEVKPIKFNPEIGKWIINKPFLGKNIDFSFENEVLINYKKYLNKKIGKEFALISEFNNLFLPKKDRTEEGLAVIYEQTKFDFLIDTSIDILKDELPIIDINTELKRQKEIRLIITIYDLKSKDIILKKEHFYNESFDGNNDIAFSSKINKLISFSIKKSIKGLKNKHNWN</sequence>
<evidence type="ECO:0000313" key="2">
    <source>
        <dbReference type="EMBL" id="WCO03588.1"/>
    </source>
</evidence>
<keyword evidence="3" id="KW-1185">Reference proteome</keyword>
<evidence type="ECO:0000256" key="1">
    <source>
        <dbReference type="SAM" id="SignalP"/>
    </source>
</evidence>
<proteinExistence type="predicted"/>
<dbReference type="RefSeq" id="WP_249997278.1">
    <property type="nucleotide sequence ID" value="NZ_CP116221.1"/>
</dbReference>
<evidence type="ECO:0008006" key="4">
    <source>
        <dbReference type="Google" id="ProtNLM"/>
    </source>
</evidence>
<feature type="chain" id="PRO_5045111576" description="ABC-type transport auxiliary lipoprotein component domain-containing protein" evidence="1">
    <location>
        <begin position="19"/>
        <end position="193"/>
    </location>
</feature>
<organism evidence="2 3">
    <name type="scientific">Psychroserpens ponticola</name>
    <dbReference type="NCBI Taxonomy" id="2932268"/>
    <lineage>
        <taxon>Bacteria</taxon>
        <taxon>Pseudomonadati</taxon>
        <taxon>Bacteroidota</taxon>
        <taxon>Flavobacteriia</taxon>
        <taxon>Flavobacteriales</taxon>
        <taxon>Flavobacteriaceae</taxon>
        <taxon>Psychroserpens</taxon>
    </lineage>
</organism>
<keyword evidence="1" id="KW-0732">Signal</keyword>
<dbReference type="EMBL" id="CP116221">
    <property type="protein sequence ID" value="WCO03588.1"/>
    <property type="molecule type" value="Genomic_DNA"/>
</dbReference>
<accession>A0ABY7S2S0</accession>
<evidence type="ECO:0000313" key="3">
    <source>
        <dbReference type="Proteomes" id="UP001202717"/>
    </source>
</evidence>
<dbReference type="PROSITE" id="PS51257">
    <property type="entry name" value="PROKAR_LIPOPROTEIN"/>
    <property type="match status" value="1"/>
</dbReference>
<reference evidence="2 3" key="1">
    <citation type="submission" date="2023-01" db="EMBL/GenBank/DDBJ databases">
        <title>Psychroserpens ponticola sp. nov., isolated from seawater.</title>
        <authorList>
            <person name="Kristyanto S."/>
            <person name="Jung J."/>
            <person name="Kim J.M."/>
            <person name="Jeon C.O."/>
        </authorList>
    </citation>
    <scope>NUCLEOTIDE SEQUENCE [LARGE SCALE GENOMIC DNA]</scope>
    <source>
        <strain evidence="2 3">MSW6</strain>
    </source>
</reference>
<feature type="signal peptide" evidence="1">
    <location>
        <begin position="1"/>
        <end position="18"/>
    </location>
</feature>